<dbReference type="Proteomes" id="UP001281761">
    <property type="component" value="Unassembled WGS sequence"/>
</dbReference>
<reference evidence="2 3" key="1">
    <citation type="journal article" date="2022" name="bioRxiv">
        <title>Genomics of Preaxostyla Flagellates Illuminates Evolutionary Transitions and the Path Towards Mitochondrial Loss.</title>
        <authorList>
            <person name="Novak L.V.F."/>
            <person name="Treitli S.C."/>
            <person name="Pyrih J."/>
            <person name="Halakuc P."/>
            <person name="Pipaliya S.V."/>
            <person name="Vacek V."/>
            <person name="Brzon O."/>
            <person name="Soukal P."/>
            <person name="Eme L."/>
            <person name="Dacks J.B."/>
            <person name="Karnkowska A."/>
            <person name="Elias M."/>
            <person name="Hampl V."/>
        </authorList>
    </citation>
    <scope>NUCLEOTIDE SEQUENCE [LARGE SCALE GENOMIC DNA]</scope>
    <source>
        <strain evidence="2">NAU3</strain>
        <tissue evidence="2">Gut</tissue>
    </source>
</reference>
<feature type="region of interest" description="Disordered" evidence="1">
    <location>
        <begin position="27"/>
        <end position="49"/>
    </location>
</feature>
<evidence type="ECO:0000313" key="3">
    <source>
        <dbReference type="Proteomes" id="UP001281761"/>
    </source>
</evidence>
<accession>A0ABQ9YA89</accession>
<organism evidence="2 3">
    <name type="scientific">Blattamonas nauphoetae</name>
    <dbReference type="NCBI Taxonomy" id="2049346"/>
    <lineage>
        <taxon>Eukaryota</taxon>
        <taxon>Metamonada</taxon>
        <taxon>Preaxostyla</taxon>
        <taxon>Oxymonadida</taxon>
        <taxon>Blattamonas</taxon>
    </lineage>
</organism>
<gene>
    <name evidence="2" type="ORF">BLNAU_4527</name>
</gene>
<feature type="compositionally biased region" description="Polar residues" evidence="1">
    <location>
        <begin position="32"/>
        <end position="49"/>
    </location>
</feature>
<keyword evidence="3" id="KW-1185">Reference proteome</keyword>
<proteinExistence type="predicted"/>
<sequence>MPSTFSFSFNSPATIIQAICPLPPSNAKHNTKNITTRSRNSWNAPSRNQNVDKTDTVFPALDILCVFSQVTQPALVSVLAPLPINAHVKLITSNFTVVSAVRENQTVDISPHDITHSSQLADQFAALTLSLSVSLLIHPNPHTSSKRQRSNWCSFCSQLNTVSLVPSAERERFSFPCTLPPHYALPHTSCYYLIAFQSGTASGRQGGDVLEVKATFKRLHCHTFLLCIICRA</sequence>
<protein>
    <submittedName>
        <fullName evidence="2">Uncharacterized protein</fullName>
    </submittedName>
</protein>
<evidence type="ECO:0000313" key="2">
    <source>
        <dbReference type="EMBL" id="KAK2960629.1"/>
    </source>
</evidence>
<evidence type="ECO:0000256" key="1">
    <source>
        <dbReference type="SAM" id="MobiDB-lite"/>
    </source>
</evidence>
<name>A0ABQ9YA89_9EUKA</name>
<dbReference type="EMBL" id="JARBJD010000022">
    <property type="protein sequence ID" value="KAK2960629.1"/>
    <property type="molecule type" value="Genomic_DNA"/>
</dbReference>
<comment type="caution">
    <text evidence="2">The sequence shown here is derived from an EMBL/GenBank/DDBJ whole genome shotgun (WGS) entry which is preliminary data.</text>
</comment>